<proteinExistence type="inferred from homology"/>
<evidence type="ECO:0000256" key="2">
    <source>
        <dbReference type="ARBA" id="ARBA00010617"/>
    </source>
</evidence>
<evidence type="ECO:0000256" key="7">
    <source>
        <dbReference type="ARBA" id="ARBA00023033"/>
    </source>
</evidence>
<dbReference type="PROSITE" id="PS00086">
    <property type="entry name" value="CYTOCHROME_P450"/>
    <property type="match status" value="1"/>
</dbReference>
<evidence type="ECO:0000256" key="1">
    <source>
        <dbReference type="ARBA" id="ARBA00001971"/>
    </source>
</evidence>
<dbReference type="PRINTS" id="PR00385">
    <property type="entry name" value="P450"/>
</dbReference>
<dbReference type="GO" id="GO:0005506">
    <property type="term" value="F:iron ion binding"/>
    <property type="evidence" value="ECO:0007669"/>
    <property type="project" value="InterPro"/>
</dbReference>
<evidence type="ECO:0000313" key="11">
    <source>
        <dbReference type="Proteomes" id="UP000012174"/>
    </source>
</evidence>
<dbReference type="InterPro" id="IPR050121">
    <property type="entry name" value="Cytochrome_P450_monoxygenase"/>
</dbReference>
<dbReference type="HOGENOM" id="CLU_001570_14_4_1"/>
<evidence type="ECO:0000256" key="3">
    <source>
        <dbReference type="ARBA" id="ARBA00022617"/>
    </source>
</evidence>
<dbReference type="CDD" id="cd11062">
    <property type="entry name" value="CYP58-like"/>
    <property type="match status" value="1"/>
</dbReference>
<keyword evidence="3 8" id="KW-0349">Heme</keyword>
<dbReference type="PRINTS" id="PR00463">
    <property type="entry name" value="EP450I"/>
</dbReference>
<dbReference type="Pfam" id="PF00067">
    <property type="entry name" value="p450"/>
    <property type="match status" value="1"/>
</dbReference>
<reference evidence="11" key="1">
    <citation type="journal article" date="2013" name="Genome Announc.">
        <title>Draft genome sequence of the grapevine dieback fungus Eutypa lata UCR-EL1.</title>
        <authorList>
            <person name="Blanco-Ulate B."/>
            <person name="Rolshausen P.E."/>
            <person name="Cantu D."/>
        </authorList>
    </citation>
    <scope>NUCLEOTIDE SEQUENCE [LARGE SCALE GENOMIC DNA]</scope>
    <source>
        <strain evidence="11">UCR-EL1</strain>
    </source>
</reference>
<comment type="similarity">
    <text evidence="2 9">Belongs to the cytochrome P450 family.</text>
</comment>
<dbReference type="GO" id="GO:0004497">
    <property type="term" value="F:monooxygenase activity"/>
    <property type="evidence" value="ECO:0007669"/>
    <property type="project" value="UniProtKB-KW"/>
</dbReference>
<gene>
    <name evidence="10" type="ORF">UCREL1_8373</name>
</gene>
<dbReference type="InterPro" id="IPR002401">
    <property type="entry name" value="Cyt_P450_E_grp-I"/>
</dbReference>
<evidence type="ECO:0000256" key="4">
    <source>
        <dbReference type="ARBA" id="ARBA00022723"/>
    </source>
</evidence>
<keyword evidence="4 8" id="KW-0479">Metal-binding</keyword>
<dbReference type="GO" id="GO:0020037">
    <property type="term" value="F:heme binding"/>
    <property type="evidence" value="ECO:0007669"/>
    <property type="project" value="InterPro"/>
</dbReference>
<dbReference type="KEGG" id="ela:UCREL1_8373"/>
<organism evidence="10 11">
    <name type="scientific">Eutypa lata (strain UCR-EL1)</name>
    <name type="common">Grapevine dieback disease fungus</name>
    <name type="synonym">Eutypa armeniacae</name>
    <dbReference type="NCBI Taxonomy" id="1287681"/>
    <lineage>
        <taxon>Eukaryota</taxon>
        <taxon>Fungi</taxon>
        <taxon>Dikarya</taxon>
        <taxon>Ascomycota</taxon>
        <taxon>Pezizomycotina</taxon>
        <taxon>Sordariomycetes</taxon>
        <taxon>Xylariomycetidae</taxon>
        <taxon>Xylariales</taxon>
        <taxon>Diatrypaceae</taxon>
        <taxon>Eutypa</taxon>
    </lineage>
</organism>
<keyword evidence="11" id="KW-1185">Reference proteome</keyword>
<sequence length="415" mass="47391">MLHFNHPSMYDEIYRKRWDKDPYMYALLGGDGATVTFVKYEDNKVRKDILHPFFTKSSVFTREWMIQENIEKFCNVLIKDEKAGQSSDLSSGFRCLGLETITSTCFGKSVDCFSNDNFHSPVLEAMETIVTWFMVFKHFAIVRKFILTVPEWVTLKLFPKGIAFARMKNIDTITAQPEKSNEYPHPIIYRSLINPELYHGRPMPSRASLLEEAIALVIAGTDTTGATMTIGTYHLLRNPEKYQRLKAELKGAWPNISDRPRCEALEKLPYLTAVIKEALRIAPTTTSENSRMVPAHGATIGGKFIPGNTIVSMGVLFPMKHSDGFENPTKYEPERWLVENAKALDKYFVPFSKGPRSCLGINLAWCELYLTFANLFRRFDLSLDGTKDSDFEWIDVGLALFQGDNLRCFCKPVEH</sequence>
<keyword evidence="6 8" id="KW-0408">Iron</keyword>
<evidence type="ECO:0000256" key="6">
    <source>
        <dbReference type="ARBA" id="ARBA00023004"/>
    </source>
</evidence>
<dbReference type="InterPro" id="IPR017972">
    <property type="entry name" value="Cyt_P450_CS"/>
</dbReference>
<protein>
    <submittedName>
        <fullName evidence="10">Putative cytochrome p450 protein</fullName>
    </submittedName>
</protein>
<dbReference type="GO" id="GO:0016705">
    <property type="term" value="F:oxidoreductase activity, acting on paired donors, with incorporation or reduction of molecular oxygen"/>
    <property type="evidence" value="ECO:0007669"/>
    <property type="project" value="InterPro"/>
</dbReference>
<dbReference type="AlphaFoldDB" id="M7SKI0"/>
<accession>M7SKI0</accession>
<evidence type="ECO:0000313" key="10">
    <source>
        <dbReference type="EMBL" id="EMR64657.1"/>
    </source>
</evidence>
<dbReference type="EMBL" id="KB707034">
    <property type="protein sequence ID" value="EMR64657.1"/>
    <property type="molecule type" value="Genomic_DNA"/>
</dbReference>
<evidence type="ECO:0000256" key="5">
    <source>
        <dbReference type="ARBA" id="ARBA00023002"/>
    </source>
</evidence>
<evidence type="ECO:0000256" key="8">
    <source>
        <dbReference type="PIRSR" id="PIRSR602401-1"/>
    </source>
</evidence>
<dbReference type="InterPro" id="IPR036396">
    <property type="entry name" value="Cyt_P450_sf"/>
</dbReference>
<dbReference type="Proteomes" id="UP000012174">
    <property type="component" value="Unassembled WGS sequence"/>
</dbReference>
<dbReference type="eggNOG" id="KOG0158">
    <property type="taxonomic scope" value="Eukaryota"/>
</dbReference>
<feature type="binding site" description="axial binding residue" evidence="8">
    <location>
        <position position="358"/>
    </location>
    <ligand>
        <name>heme</name>
        <dbReference type="ChEBI" id="CHEBI:30413"/>
    </ligand>
    <ligandPart>
        <name>Fe</name>
        <dbReference type="ChEBI" id="CHEBI:18248"/>
    </ligandPart>
</feature>
<dbReference type="PANTHER" id="PTHR24305">
    <property type="entry name" value="CYTOCHROME P450"/>
    <property type="match status" value="1"/>
</dbReference>
<dbReference type="PANTHER" id="PTHR24305:SF157">
    <property type="entry name" value="N-ACETYLTRYPTOPHAN 6-HYDROXYLASE IVOC-RELATED"/>
    <property type="match status" value="1"/>
</dbReference>
<keyword evidence="7 9" id="KW-0503">Monooxygenase</keyword>
<dbReference type="SUPFAM" id="SSF48264">
    <property type="entry name" value="Cytochrome P450"/>
    <property type="match status" value="1"/>
</dbReference>
<keyword evidence="5 9" id="KW-0560">Oxidoreductase</keyword>
<dbReference type="OrthoDB" id="3945418at2759"/>
<dbReference type="InterPro" id="IPR001128">
    <property type="entry name" value="Cyt_P450"/>
</dbReference>
<comment type="cofactor">
    <cofactor evidence="1 8">
        <name>heme</name>
        <dbReference type="ChEBI" id="CHEBI:30413"/>
    </cofactor>
</comment>
<dbReference type="Gene3D" id="1.10.630.10">
    <property type="entry name" value="Cytochrome P450"/>
    <property type="match status" value="1"/>
</dbReference>
<dbReference type="STRING" id="1287681.M7SKI0"/>
<name>M7SKI0_EUTLA</name>
<dbReference type="OMA" id="WCELYIA"/>
<evidence type="ECO:0000256" key="9">
    <source>
        <dbReference type="RuleBase" id="RU000461"/>
    </source>
</evidence>